<dbReference type="GO" id="GO:0055037">
    <property type="term" value="C:recycling endosome"/>
    <property type="evidence" value="ECO:0007669"/>
    <property type="project" value="TreeGrafter"/>
</dbReference>
<feature type="region of interest" description="Disordered" evidence="1">
    <location>
        <begin position="292"/>
        <end position="314"/>
    </location>
</feature>
<dbReference type="SUPFAM" id="SSF48371">
    <property type="entry name" value="ARM repeat"/>
    <property type="match status" value="1"/>
</dbReference>
<dbReference type="GO" id="GO:0005802">
    <property type="term" value="C:trans-Golgi network"/>
    <property type="evidence" value="ECO:0007669"/>
    <property type="project" value="InterPro"/>
</dbReference>
<dbReference type="PANTHER" id="PTHR32059">
    <property type="entry name" value="RAB11-BINDING PROTEIN RELCH"/>
    <property type="match status" value="1"/>
</dbReference>
<evidence type="ECO:0000313" key="2">
    <source>
        <dbReference type="EMBL" id="VVD03204.1"/>
    </source>
</evidence>
<evidence type="ECO:0000256" key="1">
    <source>
        <dbReference type="SAM" id="MobiDB-lite"/>
    </source>
</evidence>
<dbReference type="InterPro" id="IPR016024">
    <property type="entry name" value="ARM-type_fold"/>
</dbReference>
<dbReference type="PANTHER" id="PTHR32059:SF0">
    <property type="entry name" value="RAB11-BINDING PROTEIN RELCH"/>
    <property type="match status" value="1"/>
</dbReference>
<keyword evidence="3" id="KW-1185">Reference proteome</keyword>
<dbReference type="AlphaFoldDB" id="A0A5E4R1L3"/>
<proteinExistence type="predicted"/>
<dbReference type="InterPro" id="IPR011989">
    <property type="entry name" value="ARM-like"/>
</dbReference>
<accession>A0A5E4R1L3</accession>
<sequence length="660" mass="73823">MNPYKELEDNSFNTSPHLTYAEIATKLLKDNYFLTALEFHTELVESGKELPQLREFFSNPGNFEQHVSRASEVSTMYTDTGLDKSSKDNFNQASLKPHEKRALNFLINEYLLLQDYKLTSITFSDENPEQEFEDWDDVGLNIPRPPGLISLFRGSTSVVHASCCDVSTQFDSDYFSDAECQTENDEANVCANCHMSMQNEASWVHEKLYDAAIISLNTLTSPASDKQSLELHMSNEKLNTAQERFEQQINQKPITYMATENHYGSSNSTQSATPEQFELIENDKHCAVVKKGGSNTSSFEPGVDSSRGSPLRPGSITTLDDTLSINDATEWTRLQLEYNVVENSKEMRAKLLHTLLTLYKKPDPPDAKILCEELLASKSPERRILASQICLAVAPYVPLELCTSLLLSLVVLMCESSESELRYFGLKSAVLICPIVEHKYGQLENILFHFLKDPVDRIVKDAVNVFLPVLARSALISGKFSSMLCNRIISNLVKASSDNDWKNVVLYLDVLRTLVISKLSVTRTCLVRGLATQANNIEPLCWPPFEELLNSRTLSNKESVKAAEALTLLVLPTVESHSVSERAVSLLCALCHRSPQSAESVAALSPESLLHVVSNETPRVPSPKPTTNLQTAQEVGRRVTQMFQHSKTNINLPNIFKKKT</sequence>
<reference evidence="2 3" key="1">
    <citation type="submission" date="2017-07" db="EMBL/GenBank/DDBJ databases">
        <authorList>
            <person name="Talla V."/>
            <person name="Backstrom N."/>
        </authorList>
    </citation>
    <scope>NUCLEOTIDE SEQUENCE [LARGE SCALE GENOMIC DNA]</scope>
</reference>
<evidence type="ECO:0000313" key="3">
    <source>
        <dbReference type="Proteomes" id="UP000324832"/>
    </source>
</evidence>
<dbReference type="InterPro" id="IPR040362">
    <property type="entry name" value="RELCH"/>
</dbReference>
<name>A0A5E4R1L3_9NEOP</name>
<gene>
    <name evidence="2" type="ORF">LSINAPIS_LOCUS13240</name>
</gene>
<dbReference type="Proteomes" id="UP000324832">
    <property type="component" value="Unassembled WGS sequence"/>
</dbReference>
<dbReference type="Gene3D" id="1.25.10.10">
    <property type="entry name" value="Leucine-rich Repeat Variant"/>
    <property type="match status" value="1"/>
</dbReference>
<protein>
    <submittedName>
        <fullName evidence="2">Uncharacterized protein</fullName>
    </submittedName>
</protein>
<dbReference type="InterPro" id="IPR006594">
    <property type="entry name" value="LisH"/>
</dbReference>
<dbReference type="EMBL" id="FZQP02006665">
    <property type="protein sequence ID" value="VVD03204.1"/>
    <property type="molecule type" value="Genomic_DNA"/>
</dbReference>
<dbReference type="GO" id="GO:0032367">
    <property type="term" value="P:intracellular cholesterol transport"/>
    <property type="evidence" value="ECO:0007669"/>
    <property type="project" value="InterPro"/>
</dbReference>
<organism evidence="2 3">
    <name type="scientific">Leptidea sinapis</name>
    <dbReference type="NCBI Taxonomy" id="189913"/>
    <lineage>
        <taxon>Eukaryota</taxon>
        <taxon>Metazoa</taxon>
        <taxon>Ecdysozoa</taxon>
        <taxon>Arthropoda</taxon>
        <taxon>Hexapoda</taxon>
        <taxon>Insecta</taxon>
        <taxon>Pterygota</taxon>
        <taxon>Neoptera</taxon>
        <taxon>Endopterygota</taxon>
        <taxon>Lepidoptera</taxon>
        <taxon>Glossata</taxon>
        <taxon>Ditrysia</taxon>
        <taxon>Papilionoidea</taxon>
        <taxon>Pieridae</taxon>
        <taxon>Dismorphiinae</taxon>
        <taxon>Leptidea</taxon>
    </lineage>
</organism>
<dbReference type="PROSITE" id="PS50896">
    <property type="entry name" value="LISH"/>
    <property type="match status" value="1"/>
</dbReference>